<keyword evidence="2" id="KW-1185">Reference proteome</keyword>
<name>A0A517XUV9_9BACT</name>
<dbReference type="EMBL" id="CP036273">
    <property type="protein sequence ID" value="QDU21298.1"/>
    <property type="molecule type" value="Genomic_DNA"/>
</dbReference>
<dbReference type="Proteomes" id="UP000319576">
    <property type="component" value="Chromosome"/>
</dbReference>
<organism evidence="1 2">
    <name type="scientific">Urbifossiella limnaea</name>
    <dbReference type="NCBI Taxonomy" id="2528023"/>
    <lineage>
        <taxon>Bacteria</taxon>
        <taxon>Pseudomonadati</taxon>
        <taxon>Planctomycetota</taxon>
        <taxon>Planctomycetia</taxon>
        <taxon>Gemmatales</taxon>
        <taxon>Gemmataceae</taxon>
        <taxon>Urbifossiella</taxon>
    </lineage>
</organism>
<accession>A0A517XUV9</accession>
<protein>
    <submittedName>
        <fullName evidence="1">Uncharacterized protein</fullName>
    </submittedName>
</protein>
<dbReference type="AlphaFoldDB" id="A0A517XUV9"/>
<evidence type="ECO:0000313" key="2">
    <source>
        <dbReference type="Proteomes" id="UP000319576"/>
    </source>
</evidence>
<proteinExistence type="predicted"/>
<reference evidence="1 2" key="1">
    <citation type="submission" date="2019-02" db="EMBL/GenBank/DDBJ databases">
        <title>Deep-cultivation of Planctomycetes and their phenomic and genomic characterization uncovers novel biology.</title>
        <authorList>
            <person name="Wiegand S."/>
            <person name="Jogler M."/>
            <person name="Boedeker C."/>
            <person name="Pinto D."/>
            <person name="Vollmers J."/>
            <person name="Rivas-Marin E."/>
            <person name="Kohn T."/>
            <person name="Peeters S.H."/>
            <person name="Heuer A."/>
            <person name="Rast P."/>
            <person name="Oberbeckmann S."/>
            <person name="Bunk B."/>
            <person name="Jeske O."/>
            <person name="Meyerdierks A."/>
            <person name="Storesund J.E."/>
            <person name="Kallscheuer N."/>
            <person name="Luecker S."/>
            <person name="Lage O.M."/>
            <person name="Pohl T."/>
            <person name="Merkel B.J."/>
            <person name="Hornburger P."/>
            <person name="Mueller R.-W."/>
            <person name="Bruemmer F."/>
            <person name="Labrenz M."/>
            <person name="Spormann A.M."/>
            <person name="Op den Camp H."/>
            <person name="Overmann J."/>
            <person name="Amann R."/>
            <person name="Jetten M.S.M."/>
            <person name="Mascher T."/>
            <person name="Medema M.H."/>
            <person name="Devos D.P."/>
            <person name="Kaster A.-K."/>
            <person name="Ovreas L."/>
            <person name="Rohde M."/>
            <person name="Galperin M.Y."/>
            <person name="Jogler C."/>
        </authorList>
    </citation>
    <scope>NUCLEOTIDE SEQUENCE [LARGE SCALE GENOMIC DNA]</scope>
    <source>
        <strain evidence="1 2">ETA_A1</strain>
    </source>
</reference>
<sequence>MPRGIPSAIGLVVCAGGVAATGAVQGWWTATRSPQPLAPTPAVAAAVEPENLQVKNLRITREEIAPQVRDIFQRFYPKENLVRVESVRAFGSEVEVELRVTPPPPAITQLAAVSRGRYCVFRRKLRVDSQPTGDTRWYWMNPEKPVAIKLPALSGPGREVVIGRDEFAATERLFDRLPKDERAEAALLRLLFGPPGSELLLPARSLGASGFSGRVILAAECGGLYVRDDTDSWRYTGECPGVSPVVADGRAFCHVNGGIWSRLLAEPTAPWVKWCDEPPLEPGDQDRRDLFIAGGRLCMAMKPHALNSRPLSDPAVGWVRTTHPVQHGGFAVVGDFLFGNDGERLFKRPASQLDAAWVPVGPWPPGYDRLVADGDRLLAFGRDPGPIYARPAAALADVPWTEAGRVHDPYKQ</sequence>
<dbReference type="KEGG" id="uli:ETAA1_32640"/>
<gene>
    <name evidence="1" type="ORF">ETAA1_32640</name>
</gene>
<evidence type="ECO:0000313" key="1">
    <source>
        <dbReference type="EMBL" id="QDU21298.1"/>
    </source>
</evidence>